<reference evidence="7 8" key="1">
    <citation type="submission" date="2017-02" db="EMBL/GenBank/DDBJ databases">
        <authorList>
            <person name="Peterson S.W."/>
        </authorList>
    </citation>
    <scope>NUCLEOTIDE SEQUENCE [LARGE SCALE GENOMIC DNA]</scope>
    <source>
        <strain evidence="7 8">ATCC BAA-909</strain>
    </source>
</reference>
<dbReference type="SMART" id="SM00382">
    <property type="entry name" value="AAA"/>
    <property type="match status" value="1"/>
</dbReference>
<dbReference type="NCBIfam" id="TIGR03410">
    <property type="entry name" value="urea_trans_UrtE"/>
    <property type="match status" value="1"/>
</dbReference>
<gene>
    <name evidence="7" type="ORF">SAMN02745152_01822</name>
</gene>
<evidence type="ECO:0000256" key="4">
    <source>
        <dbReference type="ARBA" id="ARBA00022840"/>
    </source>
</evidence>
<dbReference type="InterPro" id="IPR003439">
    <property type="entry name" value="ABC_transporter-like_ATP-bd"/>
</dbReference>
<dbReference type="Proteomes" id="UP000190395">
    <property type="component" value="Unassembled WGS sequence"/>
</dbReference>
<dbReference type="PROSITE" id="PS50893">
    <property type="entry name" value="ABC_TRANSPORTER_2"/>
    <property type="match status" value="1"/>
</dbReference>
<dbReference type="InterPro" id="IPR003593">
    <property type="entry name" value="AAA+_ATPase"/>
</dbReference>
<keyword evidence="5" id="KW-0029">Amino-acid transport</keyword>
<organism evidence="7 8">
    <name type="scientific">Treponema berlinense</name>
    <dbReference type="NCBI Taxonomy" id="225004"/>
    <lineage>
        <taxon>Bacteria</taxon>
        <taxon>Pseudomonadati</taxon>
        <taxon>Spirochaetota</taxon>
        <taxon>Spirochaetia</taxon>
        <taxon>Spirochaetales</taxon>
        <taxon>Treponemataceae</taxon>
        <taxon>Treponema</taxon>
    </lineage>
</organism>
<keyword evidence="2" id="KW-0813">Transport</keyword>
<evidence type="ECO:0000259" key="6">
    <source>
        <dbReference type="PROSITE" id="PS50893"/>
    </source>
</evidence>
<sequence length="232" mass="25668">MLEVKDACVSYGKSRVVNGISLKIDGAETFLVLGRNGVGKTTFMKSIIGLLPVDCGSINFDGSDITKSRAYERSQKGIAYVPQGREIIPMLTVKENLQLGAVAHKKVQFEAKMKEILEYFPDLTPHLRRKGGVLSGGQQQQLAIARALMSDPKILILDEPTEGIQPNIVMGIADILKRYQKAKNIPLIIVEQNLHFARRIGDRFMIIQKGRSVKEGSIDELTDEVSAKYISV</sequence>
<evidence type="ECO:0000313" key="8">
    <source>
        <dbReference type="Proteomes" id="UP000190395"/>
    </source>
</evidence>
<evidence type="ECO:0000256" key="1">
    <source>
        <dbReference type="ARBA" id="ARBA00005417"/>
    </source>
</evidence>
<keyword evidence="3" id="KW-0547">Nucleotide-binding</keyword>
<accession>A0A1T4Q1J9</accession>
<dbReference type="GO" id="GO:0015658">
    <property type="term" value="F:branched-chain amino acid transmembrane transporter activity"/>
    <property type="evidence" value="ECO:0007669"/>
    <property type="project" value="TreeGrafter"/>
</dbReference>
<dbReference type="InterPro" id="IPR017780">
    <property type="entry name" value="ABC_transptr_urea_ATP-bd_UrtE"/>
</dbReference>
<evidence type="ECO:0000313" key="7">
    <source>
        <dbReference type="EMBL" id="SJZ97695.1"/>
    </source>
</evidence>
<name>A0A1T4Q1J9_9SPIR</name>
<keyword evidence="4 7" id="KW-0067">ATP-binding</keyword>
<evidence type="ECO:0000256" key="2">
    <source>
        <dbReference type="ARBA" id="ARBA00022448"/>
    </source>
</evidence>
<proteinExistence type="inferred from homology"/>
<dbReference type="SUPFAM" id="SSF52540">
    <property type="entry name" value="P-loop containing nucleoside triphosphate hydrolases"/>
    <property type="match status" value="1"/>
</dbReference>
<dbReference type="EMBL" id="FUXC01000011">
    <property type="protein sequence ID" value="SJZ97695.1"/>
    <property type="molecule type" value="Genomic_DNA"/>
</dbReference>
<dbReference type="STRING" id="225004.SAMN02745152_01822"/>
<dbReference type="PANTHER" id="PTHR43820">
    <property type="entry name" value="HIGH-AFFINITY BRANCHED-CHAIN AMINO ACID TRANSPORT ATP-BINDING PROTEIN LIVF"/>
    <property type="match status" value="1"/>
</dbReference>
<dbReference type="AlphaFoldDB" id="A0A1T4Q1J9"/>
<dbReference type="RefSeq" id="WP_078931552.1">
    <property type="nucleotide sequence ID" value="NZ_CAMEQG010000055.1"/>
</dbReference>
<dbReference type="InterPro" id="IPR027417">
    <property type="entry name" value="P-loop_NTPase"/>
</dbReference>
<dbReference type="GO" id="GO:0015807">
    <property type="term" value="P:L-amino acid transport"/>
    <property type="evidence" value="ECO:0007669"/>
    <property type="project" value="TreeGrafter"/>
</dbReference>
<dbReference type="GO" id="GO:0016887">
    <property type="term" value="F:ATP hydrolysis activity"/>
    <property type="evidence" value="ECO:0007669"/>
    <property type="project" value="InterPro"/>
</dbReference>
<dbReference type="GeneID" id="303368049"/>
<evidence type="ECO:0000256" key="3">
    <source>
        <dbReference type="ARBA" id="ARBA00022741"/>
    </source>
</evidence>
<evidence type="ECO:0000256" key="5">
    <source>
        <dbReference type="ARBA" id="ARBA00022970"/>
    </source>
</evidence>
<dbReference type="InterPro" id="IPR052156">
    <property type="entry name" value="BCAA_Transport_ATP-bd_LivF"/>
</dbReference>
<dbReference type="PANTHER" id="PTHR43820:SF5">
    <property type="entry name" value="HIGH-AFFINITY BRANCHED-CHAIN AMINO ACID TRANSPORT ATP-BINDING PROTEIN"/>
    <property type="match status" value="1"/>
</dbReference>
<comment type="similarity">
    <text evidence="1">Belongs to the ABC transporter superfamily.</text>
</comment>
<dbReference type="Pfam" id="PF00005">
    <property type="entry name" value="ABC_tran"/>
    <property type="match status" value="1"/>
</dbReference>
<dbReference type="GO" id="GO:0005524">
    <property type="term" value="F:ATP binding"/>
    <property type="evidence" value="ECO:0007669"/>
    <property type="project" value="UniProtKB-KW"/>
</dbReference>
<protein>
    <submittedName>
        <fullName evidence="7">Urea transport system ATP-binding protein</fullName>
    </submittedName>
</protein>
<dbReference type="Gene3D" id="3.40.50.300">
    <property type="entry name" value="P-loop containing nucleotide triphosphate hydrolases"/>
    <property type="match status" value="1"/>
</dbReference>
<dbReference type="CDD" id="cd03224">
    <property type="entry name" value="ABC_TM1139_LivF_branched"/>
    <property type="match status" value="1"/>
</dbReference>
<feature type="domain" description="ABC transporter" evidence="6">
    <location>
        <begin position="2"/>
        <end position="232"/>
    </location>
</feature>
<keyword evidence="8" id="KW-1185">Reference proteome</keyword>